<dbReference type="AlphaFoldDB" id="A0A9D2PCD3"/>
<protein>
    <submittedName>
        <fullName evidence="5">ATP-binding cassette domain-containing protein</fullName>
    </submittedName>
</protein>
<dbReference type="InterPro" id="IPR027417">
    <property type="entry name" value="P-loop_NTPase"/>
</dbReference>
<feature type="domain" description="ABC transporter" evidence="4">
    <location>
        <begin position="1"/>
        <end position="248"/>
    </location>
</feature>
<organism evidence="5 6">
    <name type="scientific">Candidatus Lachnoclostridium pullistercoris</name>
    <dbReference type="NCBI Taxonomy" id="2838632"/>
    <lineage>
        <taxon>Bacteria</taxon>
        <taxon>Bacillati</taxon>
        <taxon>Bacillota</taxon>
        <taxon>Clostridia</taxon>
        <taxon>Lachnospirales</taxon>
        <taxon>Lachnospiraceae</taxon>
    </lineage>
</organism>
<reference evidence="5" key="1">
    <citation type="journal article" date="2021" name="PeerJ">
        <title>Extensive microbial diversity within the chicken gut microbiome revealed by metagenomics and culture.</title>
        <authorList>
            <person name="Gilroy R."/>
            <person name="Ravi A."/>
            <person name="Getino M."/>
            <person name="Pursley I."/>
            <person name="Horton D.L."/>
            <person name="Alikhan N.F."/>
            <person name="Baker D."/>
            <person name="Gharbi K."/>
            <person name="Hall N."/>
            <person name="Watson M."/>
            <person name="Adriaenssens E.M."/>
            <person name="Foster-Nyarko E."/>
            <person name="Jarju S."/>
            <person name="Secka A."/>
            <person name="Antonio M."/>
            <person name="Oren A."/>
            <person name="Chaudhuri R.R."/>
            <person name="La Ragione R."/>
            <person name="Hildebrand F."/>
            <person name="Pallen M.J."/>
        </authorList>
    </citation>
    <scope>NUCLEOTIDE SEQUENCE</scope>
    <source>
        <strain evidence="5">CHK183-5548</strain>
    </source>
</reference>
<dbReference type="GO" id="GO:0005524">
    <property type="term" value="F:ATP binding"/>
    <property type="evidence" value="ECO:0007669"/>
    <property type="project" value="UniProtKB-KW"/>
</dbReference>
<dbReference type="PANTHER" id="PTHR42781">
    <property type="entry name" value="SPERMIDINE/PUTRESCINE IMPORT ATP-BINDING PROTEIN POTA"/>
    <property type="match status" value="1"/>
</dbReference>
<keyword evidence="2" id="KW-0547">Nucleotide-binding</keyword>
<proteinExistence type="predicted"/>
<dbReference type="InterPro" id="IPR003439">
    <property type="entry name" value="ABC_transporter-like_ATP-bd"/>
</dbReference>
<dbReference type="PROSITE" id="PS50893">
    <property type="entry name" value="ABC_TRANSPORTER_2"/>
    <property type="match status" value="1"/>
</dbReference>
<dbReference type="Gene3D" id="3.40.50.300">
    <property type="entry name" value="P-loop containing nucleotide triphosphate hydrolases"/>
    <property type="match status" value="1"/>
</dbReference>
<comment type="caution">
    <text evidence="5">The sequence shown here is derived from an EMBL/GenBank/DDBJ whole genome shotgun (WGS) entry which is preliminary data.</text>
</comment>
<keyword evidence="3 5" id="KW-0067">ATP-binding</keyword>
<dbReference type="Proteomes" id="UP000823883">
    <property type="component" value="Unassembled WGS sequence"/>
</dbReference>
<dbReference type="SUPFAM" id="SSF52540">
    <property type="entry name" value="P-loop containing nucleoside triphosphate hydrolases"/>
    <property type="match status" value="1"/>
</dbReference>
<evidence type="ECO:0000259" key="4">
    <source>
        <dbReference type="PROSITE" id="PS50893"/>
    </source>
</evidence>
<reference evidence="5" key="2">
    <citation type="submission" date="2021-04" db="EMBL/GenBank/DDBJ databases">
        <authorList>
            <person name="Gilroy R."/>
        </authorList>
    </citation>
    <scope>NUCLEOTIDE SEQUENCE</scope>
    <source>
        <strain evidence="5">CHK183-5548</strain>
    </source>
</reference>
<dbReference type="GO" id="GO:0016887">
    <property type="term" value="F:ATP hydrolysis activity"/>
    <property type="evidence" value="ECO:0007669"/>
    <property type="project" value="InterPro"/>
</dbReference>
<dbReference type="EMBL" id="DWWL01000028">
    <property type="protein sequence ID" value="HJC47362.1"/>
    <property type="molecule type" value="Genomic_DNA"/>
</dbReference>
<sequence>MDSQNTLEVRIRKELKDFTLNMEFSAGKGCLGILGASGCGKSMTLKSIAGIVTPDEGRIVMNGERGERVLYDSELRINEKPQTRNVGYLFQNYALFPNMTVEENIAVGLKSRKKGRKAGSGEEIRRRTREMAERFGLTGLEKRFPSQLSGGQQQRTALARIMAYEPEAVLLDEPFSAMDAYLREKLRLELLDMLKDYRGVSILVTHDRDEAFQLCSFMVFVDRGQILAAGETRELFQNPVTCRAARMTGCKNISRIQRTGRCRVRALDWGGLELAVERPVGDEITAVGIRAHDFEPLSREAAAEWAGREEANLIPVREPKVSEMPFEWYVTLDSGLWWKVEKSIHTHAMGNALPEYLRVPPEAVMLLAGDPKP</sequence>
<dbReference type="PANTHER" id="PTHR42781:SF4">
    <property type="entry name" value="SPERMIDINE_PUTRESCINE IMPORT ATP-BINDING PROTEIN POTA"/>
    <property type="match status" value="1"/>
</dbReference>
<dbReference type="InterPro" id="IPR003593">
    <property type="entry name" value="AAA+_ATPase"/>
</dbReference>
<accession>A0A9D2PCD3</accession>
<evidence type="ECO:0000313" key="6">
    <source>
        <dbReference type="Proteomes" id="UP000823883"/>
    </source>
</evidence>
<evidence type="ECO:0000256" key="2">
    <source>
        <dbReference type="ARBA" id="ARBA00022741"/>
    </source>
</evidence>
<dbReference type="Pfam" id="PF00005">
    <property type="entry name" value="ABC_tran"/>
    <property type="match status" value="1"/>
</dbReference>
<dbReference type="SMART" id="SM00382">
    <property type="entry name" value="AAA"/>
    <property type="match status" value="1"/>
</dbReference>
<evidence type="ECO:0000256" key="3">
    <source>
        <dbReference type="ARBA" id="ARBA00022840"/>
    </source>
</evidence>
<evidence type="ECO:0000256" key="1">
    <source>
        <dbReference type="ARBA" id="ARBA00022448"/>
    </source>
</evidence>
<gene>
    <name evidence="5" type="ORF">IAA04_04860</name>
</gene>
<evidence type="ECO:0000313" key="5">
    <source>
        <dbReference type="EMBL" id="HJC47362.1"/>
    </source>
</evidence>
<dbReference type="InterPro" id="IPR050093">
    <property type="entry name" value="ABC_SmlMolc_Importer"/>
</dbReference>
<keyword evidence="1" id="KW-0813">Transport</keyword>
<name>A0A9D2PCD3_9FIRM</name>